<evidence type="ECO:0000313" key="1">
    <source>
        <dbReference type="EMBL" id="AGL86326.1"/>
    </source>
</evidence>
<dbReference type="HOGENOM" id="CLU_1053199_0_0_6"/>
<accession>A0A2C9ERN8</accession>
<gene>
    <name evidence="1" type="ORF">PFLCHA0_c45720</name>
</gene>
<sequence length="264" mass="29876">MKTHRITGHDLGDLLVRVIDQQTLDRQHPFEHAVVVHHEQFVGVAWQFFQTTQITQDHFQADILADGHHLEVHQRTDLLLIIGQRGANALTLLAVESLHQLMDDVSRQLGGQVSKFVSVHLLGGSQELVIVHVGDQGFTYGIGYFEEDVAVTLGLDQLPDGQTLFQRQGFKDVGNVSRVQIIELALQLDEVLPMDQVLDPVMMMAFLTVRQVFNYPLALQQLDDLSQAVLQAFLRFLYFYFGHRRTPLPAEEHAGRINQSVHDC</sequence>
<dbReference type="Proteomes" id="UP000013940">
    <property type="component" value="Chromosome"/>
</dbReference>
<reference evidence="2" key="1">
    <citation type="journal article" date="2014" name="Genome Announc.">
        <title>Full-genome sequence of the plant growth-promoting bacterium Pseudomonas protegens CHA0.</title>
        <authorList>
            <person name="Jousset A."/>
            <person name="Schuldes J."/>
            <person name="Keel C."/>
            <person name="Maurhofer M."/>
            <person name="Daniel R."/>
            <person name="Scheu S."/>
            <person name="Thuermer A."/>
        </authorList>
    </citation>
    <scope>NUCLEOTIDE SEQUENCE [LARGE SCALE GENOMIC DNA]</scope>
    <source>
        <strain evidence="2">DSM 19095 / LMG 27888 / CFBP 6595 / CHA0</strain>
    </source>
</reference>
<dbReference type="AlphaFoldDB" id="A0A2C9ERN8"/>
<proteinExistence type="predicted"/>
<evidence type="ECO:0000313" key="2">
    <source>
        <dbReference type="Proteomes" id="UP000013940"/>
    </source>
</evidence>
<dbReference type="EMBL" id="CP003190">
    <property type="protein sequence ID" value="AGL86326.1"/>
    <property type="molecule type" value="Genomic_DNA"/>
</dbReference>
<dbReference type="KEGG" id="pprc:PFLCHA0_c45720"/>
<organism evidence="1 2">
    <name type="scientific">Pseudomonas protegens (strain DSM 19095 / LMG 27888 / CFBP 6595 / CHA0)</name>
    <dbReference type="NCBI Taxonomy" id="1124983"/>
    <lineage>
        <taxon>Bacteria</taxon>
        <taxon>Pseudomonadati</taxon>
        <taxon>Pseudomonadota</taxon>
        <taxon>Gammaproteobacteria</taxon>
        <taxon>Pseudomonadales</taxon>
        <taxon>Pseudomonadaceae</taxon>
        <taxon>Pseudomonas</taxon>
    </lineage>
</organism>
<protein>
    <submittedName>
        <fullName evidence="1">Uncharacterized protein</fullName>
    </submittedName>
</protein>
<name>A0A2C9ERN8_PSEPH</name>